<dbReference type="STRING" id="34475.A0A4Y9YDA5"/>
<dbReference type="EMBL" id="SEKV01000250">
    <property type="protein sequence ID" value="TFY60516.1"/>
    <property type="molecule type" value="Genomic_DNA"/>
</dbReference>
<evidence type="ECO:0000256" key="6">
    <source>
        <dbReference type="SAM" id="SignalP"/>
    </source>
</evidence>
<evidence type="ECO:0000313" key="9">
    <source>
        <dbReference type="Proteomes" id="UP000298390"/>
    </source>
</evidence>
<keyword evidence="3" id="KW-0274">FAD</keyword>
<protein>
    <recommendedName>
        <fullName evidence="7">FAD-binding PCMH-type domain-containing protein</fullName>
    </recommendedName>
</protein>
<evidence type="ECO:0000256" key="4">
    <source>
        <dbReference type="ARBA" id="ARBA00023002"/>
    </source>
</evidence>
<name>A0A4Y9YDA5_9APHY</name>
<dbReference type="Pfam" id="PF01565">
    <property type="entry name" value="FAD_binding_4"/>
    <property type="match status" value="1"/>
</dbReference>
<reference evidence="8 9" key="1">
    <citation type="submission" date="2019-01" db="EMBL/GenBank/DDBJ databases">
        <title>Genome sequencing of the rare red list fungi Fomitopsis rosea.</title>
        <authorList>
            <person name="Buettner E."/>
            <person name="Kellner H."/>
        </authorList>
    </citation>
    <scope>NUCLEOTIDE SEQUENCE [LARGE SCALE GENOMIC DNA]</scope>
    <source>
        <strain evidence="8 9">DSM 105464</strain>
    </source>
</reference>
<dbReference type="SUPFAM" id="SSF56176">
    <property type="entry name" value="FAD-binding/transporter-associated domain-like"/>
    <property type="match status" value="1"/>
</dbReference>
<comment type="similarity">
    <text evidence="1">Belongs to the oxygen-dependent FAD-linked oxidoreductase family.</text>
</comment>
<feature type="region of interest" description="Disordered" evidence="5">
    <location>
        <begin position="463"/>
        <end position="483"/>
    </location>
</feature>
<keyword evidence="6" id="KW-0732">Signal</keyword>
<keyword evidence="2" id="KW-0285">Flavoprotein</keyword>
<dbReference type="PANTHER" id="PTHR42973:SF13">
    <property type="entry name" value="FAD-BINDING PCMH-TYPE DOMAIN-CONTAINING PROTEIN"/>
    <property type="match status" value="1"/>
</dbReference>
<evidence type="ECO:0000256" key="1">
    <source>
        <dbReference type="ARBA" id="ARBA00005466"/>
    </source>
</evidence>
<accession>A0A4Y9YDA5</accession>
<evidence type="ECO:0000256" key="2">
    <source>
        <dbReference type="ARBA" id="ARBA00022630"/>
    </source>
</evidence>
<keyword evidence="4" id="KW-0560">Oxidoreductase</keyword>
<dbReference type="GO" id="GO:0016491">
    <property type="term" value="F:oxidoreductase activity"/>
    <property type="evidence" value="ECO:0007669"/>
    <property type="project" value="UniProtKB-KW"/>
</dbReference>
<dbReference type="PROSITE" id="PS51387">
    <property type="entry name" value="FAD_PCMH"/>
    <property type="match status" value="1"/>
</dbReference>
<organism evidence="8 9">
    <name type="scientific">Rhodofomes roseus</name>
    <dbReference type="NCBI Taxonomy" id="34475"/>
    <lineage>
        <taxon>Eukaryota</taxon>
        <taxon>Fungi</taxon>
        <taxon>Dikarya</taxon>
        <taxon>Basidiomycota</taxon>
        <taxon>Agaricomycotina</taxon>
        <taxon>Agaricomycetes</taxon>
        <taxon>Polyporales</taxon>
        <taxon>Rhodofomes</taxon>
    </lineage>
</organism>
<proteinExistence type="inferred from homology"/>
<gene>
    <name evidence="8" type="ORF">EVJ58_g5106</name>
</gene>
<feature type="signal peptide" evidence="6">
    <location>
        <begin position="1"/>
        <end position="19"/>
    </location>
</feature>
<dbReference type="InterPro" id="IPR016169">
    <property type="entry name" value="FAD-bd_PCMH_sub2"/>
</dbReference>
<dbReference type="InterPro" id="IPR036318">
    <property type="entry name" value="FAD-bd_PCMH-like_sf"/>
</dbReference>
<dbReference type="PANTHER" id="PTHR42973">
    <property type="entry name" value="BINDING OXIDOREDUCTASE, PUTATIVE (AFU_ORTHOLOGUE AFUA_1G17690)-RELATED"/>
    <property type="match status" value="1"/>
</dbReference>
<dbReference type="InterPro" id="IPR006094">
    <property type="entry name" value="Oxid_FAD_bind_N"/>
</dbReference>
<feature type="chain" id="PRO_5021383843" description="FAD-binding PCMH-type domain-containing protein" evidence="6">
    <location>
        <begin position="20"/>
        <end position="483"/>
    </location>
</feature>
<dbReference type="Proteomes" id="UP000298390">
    <property type="component" value="Unassembled WGS sequence"/>
</dbReference>
<dbReference type="AlphaFoldDB" id="A0A4Y9YDA5"/>
<dbReference type="GO" id="GO:0071949">
    <property type="term" value="F:FAD binding"/>
    <property type="evidence" value="ECO:0007669"/>
    <property type="project" value="InterPro"/>
</dbReference>
<comment type="caution">
    <text evidence="8">The sequence shown here is derived from an EMBL/GenBank/DDBJ whole genome shotgun (WGS) entry which is preliminary data.</text>
</comment>
<feature type="domain" description="FAD-binding PCMH-type" evidence="7">
    <location>
        <begin position="78"/>
        <end position="248"/>
    </location>
</feature>
<dbReference type="Gene3D" id="3.30.465.10">
    <property type="match status" value="1"/>
</dbReference>
<evidence type="ECO:0000313" key="8">
    <source>
        <dbReference type="EMBL" id="TFY60516.1"/>
    </source>
</evidence>
<dbReference type="InterPro" id="IPR016166">
    <property type="entry name" value="FAD-bd_PCMH"/>
</dbReference>
<evidence type="ECO:0000256" key="3">
    <source>
        <dbReference type="ARBA" id="ARBA00022827"/>
    </source>
</evidence>
<evidence type="ECO:0000256" key="5">
    <source>
        <dbReference type="SAM" id="MobiDB-lite"/>
    </source>
</evidence>
<evidence type="ECO:0000259" key="7">
    <source>
        <dbReference type="PROSITE" id="PS51387"/>
    </source>
</evidence>
<dbReference type="InterPro" id="IPR050416">
    <property type="entry name" value="FAD-linked_Oxidoreductase"/>
</dbReference>
<sequence>MLRFARILGTALLLPRSLAATPDVLATCQQIANAISSASEVFYSRMPTSLLALDPPDGTVYAADPSYLADIAHYSISSTEEAVCSVEPGTAEDVGTILTIVGSTSTPFGVKSGGHANNPNFSSSTGIQIAMTRLSAIDYDSSSETVAVGAGNIWDDVYAALEPYGVNVVGGRVSGIGVAGFTLGGGYSWLTNQYGLALDSVRAFELVLPNGTVTNVTQSTYPDLFWGLKGGYNNYGIVTTFTLQTYPQGLVWGGQLIILGEYIDQVNSATANFAANVTDPKAQIIATYDYEEGALLAAVILFYDAPSQPADIFDEFLAIPALSTNISTQSFLSLVQVEPTTTSANMRGFSNTVPFMEITLPLLEAIVAQLEYWGTALANSSTTLRFLPFNMDFFWTDATYDDAFYAAIVASSQNLTDTAVAEGQTLVTGGAALSKLRAVWDGRGEHIWGVPRGDDGVEGAVRPGERHGAHRRMEDPGMRLEPC</sequence>